<evidence type="ECO:0008006" key="11">
    <source>
        <dbReference type="Google" id="ProtNLM"/>
    </source>
</evidence>
<evidence type="ECO:0000259" key="7">
    <source>
        <dbReference type="Pfam" id="PF00205"/>
    </source>
</evidence>
<dbReference type="PANTHER" id="PTHR43710:SF2">
    <property type="entry name" value="2-HYDROXYACYL-COA LYASE 1"/>
    <property type="match status" value="1"/>
</dbReference>
<keyword evidence="2" id="KW-0479">Metal-binding</keyword>
<dbReference type="GO" id="GO:0030976">
    <property type="term" value="F:thiamine pyrophosphate binding"/>
    <property type="evidence" value="ECO:0007669"/>
    <property type="project" value="InterPro"/>
</dbReference>
<dbReference type="SUPFAM" id="SSF52467">
    <property type="entry name" value="DHS-like NAD/FAD-binding domain"/>
    <property type="match status" value="1"/>
</dbReference>
<dbReference type="Pfam" id="PF00205">
    <property type="entry name" value="TPP_enzyme_M"/>
    <property type="match status" value="1"/>
</dbReference>
<evidence type="ECO:0000256" key="3">
    <source>
        <dbReference type="ARBA" id="ARBA00022842"/>
    </source>
</evidence>
<dbReference type="GO" id="GO:0016829">
    <property type="term" value="F:lyase activity"/>
    <property type="evidence" value="ECO:0007669"/>
    <property type="project" value="UniProtKB-KW"/>
</dbReference>
<comment type="cofactor">
    <cofactor evidence="1">
        <name>thiamine diphosphate</name>
        <dbReference type="ChEBI" id="CHEBI:58937"/>
    </cofactor>
</comment>
<dbReference type="Proteomes" id="UP000335636">
    <property type="component" value="Unassembled WGS sequence"/>
</dbReference>
<keyword evidence="10" id="KW-1185">Reference proteome</keyword>
<dbReference type="InterPro" id="IPR012001">
    <property type="entry name" value="Thiamin_PyroP_enz_TPP-bd_dom"/>
</dbReference>
<dbReference type="InterPro" id="IPR012000">
    <property type="entry name" value="Thiamin_PyroP_enz_cen_dom"/>
</dbReference>
<dbReference type="InterPro" id="IPR029035">
    <property type="entry name" value="DHS-like_NAD/FAD-binding_dom"/>
</dbReference>
<dbReference type="PANTHER" id="PTHR43710">
    <property type="entry name" value="2-HYDROXYACYL-COA LYASE"/>
    <property type="match status" value="1"/>
</dbReference>
<dbReference type="FunFam" id="3.40.50.970:FF:000038">
    <property type="entry name" value="2-hydroxyacyl-CoA lyase 1 isoform X1"/>
    <property type="match status" value="1"/>
</dbReference>
<dbReference type="GO" id="GO:0001561">
    <property type="term" value="P:fatty acid alpha-oxidation"/>
    <property type="evidence" value="ECO:0007669"/>
    <property type="project" value="TreeGrafter"/>
</dbReference>
<dbReference type="EMBL" id="CABDUW010000247">
    <property type="protein sequence ID" value="VTJ63979.1"/>
    <property type="molecule type" value="Genomic_DNA"/>
</dbReference>
<dbReference type="AlphaFoldDB" id="A0A5E4B5D9"/>
<dbReference type="Gene3D" id="3.40.50.970">
    <property type="match status" value="1"/>
</dbReference>
<dbReference type="InterPro" id="IPR045025">
    <property type="entry name" value="HACL1-like"/>
</dbReference>
<evidence type="ECO:0000256" key="5">
    <source>
        <dbReference type="ARBA" id="ARBA00023239"/>
    </source>
</evidence>
<dbReference type="CDD" id="cd07035">
    <property type="entry name" value="TPP_PYR_POX_like"/>
    <property type="match status" value="1"/>
</dbReference>
<evidence type="ECO:0000256" key="1">
    <source>
        <dbReference type="ARBA" id="ARBA00001964"/>
    </source>
</evidence>
<evidence type="ECO:0000256" key="2">
    <source>
        <dbReference type="ARBA" id="ARBA00022723"/>
    </source>
</evidence>
<protein>
    <recommendedName>
        <fullName evidence="11">Thiamine pyrophosphate enzyme N-terminal TPP-binding domain-containing protein</fullName>
    </recommendedName>
</protein>
<feature type="compositionally biased region" description="Basic and acidic residues" evidence="6">
    <location>
        <begin position="409"/>
        <end position="425"/>
    </location>
</feature>
<dbReference type="GO" id="GO:0005777">
    <property type="term" value="C:peroxisome"/>
    <property type="evidence" value="ECO:0007669"/>
    <property type="project" value="TreeGrafter"/>
</dbReference>
<accession>A0A5E4B5D9</accession>
<feature type="domain" description="Thiamine pyrophosphate enzyme N-terminal TPP-binding" evidence="8">
    <location>
        <begin position="18"/>
        <end position="131"/>
    </location>
</feature>
<dbReference type="Pfam" id="PF02776">
    <property type="entry name" value="TPP_enzyme_N"/>
    <property type="match status" value="1"/>
</dbReference>
<organism evidence="9 10">
    <name type="scientific">Marmota monax</name>
    <name type="common">Woodchuck</name>
    <dbReference type="NCBI Taxonomy" id="9995"/>
    <lineage>
        <taxon>Eukaryota</taxon>
        <taxon>Metazoa</taxon>
        <taxon>Chordata</taxon>
        <taxon>Craniata</taxon>
        <taxon>Vertebrata</taxon>
        <taxon>Euteleostomi</taxon>
        <taxon>Mammalia</taxon>
        <taxon>Eutheria</taxon>
        <taxon>Euarchontoglires</taxon>
        <taxon>Glires</taxon>
        <taxon>Rodentia</taxon>
        <taxon>Sciuromorpha</taxon>
        <taxon>Sciuridae</taxon>
        <taxon>Xerinae</taxon>
        <taxon>Marmotini</taxon>
        <taxon>Marmota</taxon>
    </lineage>
</organism>
<keyword evidence="3" id="KW-0460">Magnesium</keyword>
<proteinExistence type="predicted"/>
<dbReference type="SUPFAM" id="SSF52518">
    <property type="entry name" value="Thiamin diphosphate-binding fold (THDP-binding)"/>
    <property type="match status" value="1"/>
</dbReference>
<comment type="caution">
    <text evidence="9">The sequence shown here is derived from an EMBL/GenBank/DDBJ whole genome shotgun (WGS) entry which is preliminary data.</text>
</comment>
<evidence type="ECO:0000313" key="9">
    <source>
        <dbReference type="EMBL" id="VTJ63979.1"/>
    </source>
</evidence>
<evidence type="ECO:0000256" key="4">
    <source>
        <dbReference type="ARBA" id="ARBA00023052"/>
    </source>
</evidence>
<gene>
    <name evidence="9" type="ORF">MONAX_5E029712</name>
</gene>
<feature type="region of interest" description="Disordered" evidence="6">
    <location>
        <begin position="385"/>
        <end position="437"/>
    </location>
</feature>
<name>A0A5E4B5D9_MARMO</name>
<evidence type="ECO:0000259" key="8">
    <source>
        <dbReference type="Pfam" id="PF02776"/>
    </source>
</evidence>
<dbReference type="InterPro" id="IPR029061">
    <property type="entry name" value="THDP-binding"/>
</dbReference>
<reference evidence="9" key="1">
    <citation type="submission" date="2019-04" db="EMBL/GenBank/DDBJ databases">
        <authorList>
            <person name="Alioto T."/>
            <person name="Alioto T."/>
        </authorList>
    </citation>
    <scope>NUCLEOTIDE SEQUENCE [LARGE SCALE GENOMIC DNA]</scope>
</reference>
<feature type="domain" description="Thiamine pyrophosphate enzyme central" evidence="7">
    <location>
        <begin position="209"/>
        <end position="285"/>
    </location>
</feature>
<evidence type="ECO:0000256" key="6">
    <source>
        <dbReference type="SAM" id="MobiDB-lite"/>
    </source>
</evidence>
<keyword evidence="5" id="KW-0456">Lyase</keyword>
<sequence>MPESNLAERNDRSEEQVSGAKVIAQALKTQNVEYMFGVVGIPVTEIAIAAQELGIRYIGMRNEQAACYAASAVGYLTGRPGVCLVVSGPGLIHALGGMANANMNCWPLIVIGGSSERNQETMGAFQEFPQVEACRPYSKFSVRPSSIEAIPTVIEKAVRSSIYGRPGACYVDIPADFVTLQVNVDSIKYKECCMPPPVSMAETSAVCMAASIIRNAKQPLLIIGKGAAYAHAEESIRKLVEQCKLPFLPTPMGKGVVPDNHPNCVSAARSRSQGLYDSLSEIDILSAVLCHPKQGQKSVRQYATDFLLLARHLSWSDAILRTRFLEGLSEAVTTKMGRIFLKVAGSLKELIDRSLYTECQLAEERDSPGNSSQVLPTACKRNNEEAMENELSSQQQTEEHQHVPKRCYYLKEHGDPQEGLHDHLRQSIGHQKAPTNK</sequence>
<dbReference type="Gene3D" id="3.40.50.1220">
    <property type="entry name" value="TPP-binding domain"/>
    <property type="match status" value="1"/>
</dbReference>
<dbReference type="GO" id="GO:0000287">
    <property type="term" value="F:magnesium ion binding"/>
    <property type="evidence" value="ECO:0007669"/>
    <property type="project" value="InterPro"/>
</dbReference>
<keyword evidence="4" id="KW-0786">Thiamine pyrophosphate</keyword>
<evidence type="ECO:0000313" key="10">
    <source>
        <dbReference type="Proteomes" id="UP000335636"/>
    </source>
</evidence>